<gene>
    <name evidence="2" type="ORF">JOF53_008000</name>
</gene>
<protein>
    <recommendedName>
        <fullName evidence="1">DUF5919 domain-containing protein</fullName>
    </recommendedName>
</protein>
<reference evidence="2 3" key="1">
    <citation type="submission" date="2021-03" db="EMBL/GenBank/DDBJ databases">
        <title>Sequencing the genomes of 1000 actinobacteria strains.</title>
        <authorList>
            <person name="Klenk H.-P."/>
        </authorList>
    </citation>
    <scope>NUCLEOTIDE SEQUENCE [LARGE SCALE GENOMIC DNA]</scope>
    <source>
        <strain evidence="2 3">DSM 44580</strain>
    </source>
</reference>
<name>A0ABS5ARC9_9PSEU</name>
<sequence>MAMKENLLKALARDRHIQAYGAFTREYELVARKIDQRLISKPPSKAQFYRWLSGDVKGLPYSDHCRVLEAMFPPNKVQQLFGAADGSQIFVDPDSLRANHEFPIPSPGWGPPSNPLCDVREVFATRTAFAQAYPPDKLFAGAREICIAGLSNNMIAQHYSDVALLNMLNDGTEIKVLFLDPEGESIKAREAEESHSPGLLSMLTRINIQSILRLKTLVSQDSEGRLLVRTYDEPIRFNIIIVNQRTAVVQPYLPSSRGMDSPTMVIRRFEDFPNIPSLFKTFNAIFEQIWERSVEAM</sequence>
<organism evidence="2 3">
    <name type="scientific">Crossiella equi</name>
    <dbReference type="NCBI Taxonomy" id="130796"/>
    <lineage>
        <taxon>Bacteria</taxon>
        <taxon>Bacillati</taxon>
        <taxon>Actinomycetota</taxon>
        <taxon>Actinomycetes</taxon>
        <taxon>Pseudonocardiales</taxon>
        <taxon>Pseudonocardiaceae</taxon>
        <taxon>Crossiella</taxon>
    </lineage>
</organism>
<dbReference type="Proteomes" id="UP001519363">
    <property type="component" value="Unassembled WGS sequence"/>
</dbReference>
<dbReference type="InterPro" id="IPR045697">
    <property type="entry name" value="DUF5919"/>
</dbReference>
<feature type="domain" description="DUF5919" evidence="1">
    <location>
        <begin position="148"/>
        <end position="293"/>
    </location>
</feature>
<keyword evidence="3" id="KW-1185">Reference proteome</keyword>
<dbReference type="EMBL" id="JAGIOO010000001">
    <property type="protein sequence ID" value="MBP2479128.1"/>
    <property type="molecule type" value="Genomic_DNA"/>
</dbReference>
<evidence type="ECO:0000259" key="1">
    <source>
        <dbReference type="Pfam" id="PF19319"/>
    </source>
</evidence>
<proteinExistence type="predicted"/>
<accession>A0ABS5ARC9</accession>
<comment type="caution">
    <text evidence="2">The sequence shown here is derived from an EMBL/GenBank/DDBJ whole genome shotgun (WGS) entry which is preliminary data.</text>
</comment>
<evidence type="ECO:0000313" key="3">
    <source>
        <dbReference type="Proteomes" id="UP001519363"/>
    </source>
</evidence>
<dbReference type="Pfam" id="PF19319">
    <property type="entry name" value="DUF5919"/>
    <property type="match status" value="1"/>
</dbReference>
<evidence type="ECO:0000313" key="2">
    <source>
        <dbReference type="EMBL" id="MBP2479128.1"/>
    </source>
</evidence>